<dbReference type="AlphaFoldDB" id="A0A109KVV9"/>
<sequence>MKVSSSRYTEQAAGDVRPLVLSQRTSSPAQDSPMLFQESCLGLNAGLDRIVLRRYFEHYSPDAGRWVEYAHSIPIAELVHWIMTHGQLHIECSYDNPNEQAGPAFSTGAR</sequence>
<name>A0A109KVV9_PSEFL</name>
<evidence type="ECO:0000313" key="2">
    <source>
        <dbReference type="Proteomes" id="UP000063434"/>
    </source>
</evidence>
<evidence type="ECO:0000313" key="1">
    <source>
        <dbReference type="EMBL" id="KWV76313.1"/>
    </source>
</evidence>
<comment type="caution">
    <text evidence="1">The sequence shown here is derived from an EMBL/GenBank/DDBJ whole genome shotgun (WGS) entry which is preliminary data.</text>
</comment>
<accession>A0A109KVV9</accession>
<dbReference type="EMBL" id="LCYC01000039">
    <property type="protein sequence ID" value="KWV76313.1"/>
    <property type="molecule type" value="Genomic_DNA"/>
</dbReference>
<dbReference type="RefSeq" id="WP_056785476.1">
    <property type="nucleotide sequence ID" value="NZ_LCYC01000039.1"/>
</dbReference>
<dbReference type="Proteomes" id="UP000063434">
    <property type="component" value="Unassembled WGS sequence"/>
</dbReference>
<dbReference type="PATRIC" id="fig|294.195.peg.2835"/>
<gene>
    <name evidence="1" type="ORF">PFL603g_02653</name>
</gene>
<protein>
    <submittedName>
        <fullName evidence="1">Uncharacterized protein</fullName>
    </submittedName>
</protein>
<reference evidence="1 2" key="1">
    <citation type="submission" date="2015-05" db="EMBL/GenBank/DDBJ databases">
        <title>A genomic and transcriptomic approach to investigate the blue pigment phenotype in Pseudomonas fluorescens.</title>
        <authorList>
            <person name="Andreani N.A."/>
            <person name="Cardazzo B."/>
        </authorList>
    </citation>
    <scope>NUCLEOTIDE SEQUENCE [LARGE SCALE GENOMIC DNA]</scope>
    <source>
        <strain evidence="1 2">Ps_40</strain>
    </source>
</reference>
<organism evidence="1 2">
    <name type="scientific">Pseudomonas fluorescens</name>
    <dbReference type="NCBI Taxonomy" id="294"/>
    <lineage>
        <taxon>Bacteria</taxon>
        <taxon>Pseudomonadati</taxon>
        <taxon>Pseudomonadota</taxon>
        <taxon>Gammaproteobacteria</taxon>
        <taxon>Pseudomonadales</taxon>
        <taxon>Pseudomonadaceae</taxon>
        <taxon>Pseudomonas</taxon>
    </lineage>
</organism>
<proteinExistence type="predicted"/>